<evidence type="ECO:0000256" key="1">
    <source>
        <dbReference type="SAM" id="SignalP"/>
    </source>
</evidence>
<dbReference type="STRING" id="2018661.A0A2A2LWK8"/>
<dbReference type="PANTHER" id="PTHR43319:SF2">
    <property type="entry name" value="BETA-LACTAMASE-RELATED DOMAIN-CONTAINING PROTEIN"/>
    <property type="match status" value="1"/>
</dbReference>
<dbReference type="Proteomes" id="UP000218231">
    <property type="component" value="Unassembled WGS sequence"/>
</dbReference>
<keyword evidence="1" id="KW-0732">Signal</keyword>
<feature type="domain" description="Beta-lactamase-related" evidence="2">
    <location>
        <begin position="31"/>
        <end position="384"/>
    </location>
</feature>
<dbReference type="AlphaFoldDB" id="A0A2A2LWK8"/>
<sequence>MRSITNAGLCVLLAIFYNFASYRQSFLDGWESDGAAFAVYKDGQKVVDIWGGYADIHSDRKWQKDTMTVTFSTTKAVSSICIAKLVALGKLQYDDPVSMYWPGFGKFGRENVTVQMVLSHMSGLPYFDKLVTEEVAADHNKMRMLIESEDNKLEPGKVVGYHPYTFGWLVDQIVRHVDERRRGVGQYFREEIAKEHDIDFHIGLSPQEEYRMARISTPSHSYRASEILADFRVTKYLKSVWKLMKDTPFSRAINNPPWLQAVTRCTINNPDYHQLEQPAALGIGNARSLAKLFSKFSEGQIVNSSFVQSLQSHYTNDTDVLFEDVVAKGHGFFYLPSDRANTSYIIGHTGHGCQFVGYDLQNRLAFAYVTNGLKTGLYDLCRPYYALQTAMYDVIEDLQTIKLEQLTQS</sequence>
<dbReference type="OrthoDB" id="5946976at2759"/>
<dbReference type="InterPro" id="IPR001466">
    <property type="entry name" value="Beta-lactam-related"/>
</dbReference>
<dbReference type="InterPro" id="IPR012338">
    <property type="entry name" value="Beta-lactam/transpept-like"/>
</dbReference>
<dbReference type="PANTHER" id="PTHR43319">
    <property type="entry name" value="BETA-LACTAMASE-RELATED"/>
    <property type="match status" value="1"/>
</dbReference>
<evidence type="ECO:0000313" key="4">
    <source>
        <dbReference type="Proteomes" id="UP000218231"/>
    </source>
</evidence>
<evidence type="ECO:0000259" key="2">
    <source>
        <dbReference type="Pfam" id="PF00144"/>
    </source>
</evidence>
<organism evidence="3 4">
    <name type="scientific">Diploscapter pachys</name>
    <dbReference type="NCBI Taxonomy" id="2018661"/>
    <lineage>
        <taxon>Eukaryota</taxon>
        <taxon>Metazoa</taxon>
        <taxon>Ecdysozoa</taxon>
        <taxon>Nematoda</taxon>
        <taxon>Chromadorea</taxon>
        <taxon>Rhabditida</taxon>
        <taxon>Rhabditina</taxon>
        <taxon>Rhabditomorpha</taxon>
        <taxon>Rhabditoidea</taxon>
        <taxon>Rhabditidae</taxon>
        <taxon>Diploscapter</taxon>
    </lineage>
</organism>
<dbReference type="SUPFAM" id="SSF56601">
    <property type="entry name" value="beta-lactamase/transpeptidase-like"/>
    <property type="match status" value="1"/>
</dbReference>
<dbReference type="Gene3D" id="3.40.710.10">
    <property type="entry name" value="DD-peptidase/beta-lactamase superfamily"/>
    <property type="match status" value="1"/>
</dbReference>
<feature type="signal peptide" evidence="1">
    <location>
        <begin position="1"/>
        <end position="22"/>
    </location>
</feature>
<accession>A0A2A2LWK8</accession>
<comment type="caution">
    <text evidence="3">The sequence shown here is derived from an EMBL/GenBank/DDBJ whole genome shotgun (WGS) entry which is preliminary data.</text>
</comment>
<name>A0A2A2LWK8_9BILA</name>
<keyword evidence="4" id="KW-1185">Reference proteome</keyword>
<feature type="chain" id="PRO_5012742483" description="Beta-lactamase-related domain-containing protein" evidence="1">
    <location>
        <begin position="23"/>
        <end position="409"/>
    </location>
</feature>
<dbReference type="EMBL" id="LIAE01006366">
    <property type="protein sequence ID" value="PAV90602.1"/>
    <property type="molecule type" value="Genomic_DNA"/>
</dbReference>
<protein>
    <recommendedName>
        <fullName evidence="2">Beta-lactamase-related domain-containing protein</fullName>
    </recommendedName>
</protein>
<gene>
    <name evidence="3" type="ORF">WR25_13272</name>
</gene>
<proteinExistence type="predicted"/>
<dbReference type="InterPro" id="IPR052907">
    <property type="entry name" value="Beta-lactamase/esterase"/>
</dbReference>
<dbReference type="Pfam" id="PF00144">
    <property type="entry name" value="Beta-lactamase"/>
    <property type="match status" value="1"/>
</dbReference>
<reference evidence="3 4" key="1">
    <citation type="journal article" date="2017" name="Curr. Biol.">
        <title>Genome architecture and evolution of a unichromosomal asexual nematode.</title>
        <authorList>
            <person name="Fradin H."/>
            <person name="Zegar C."/>
            <person name="Gutwein M."/>
            <person name="Lucas J."/>
            <person name="Kovtun M."/>
            <person name="Corcoran D."/>
            <person name="Baugh L.R."/>
            <person name="Kiontke K."/>
            <person name="Gunsalus K."/>
            <person name="Fitch D.H."/>
            <person name="Piano F."/>
        </authorList>
    </citation>
    <scope>NUCLEOTIDE SEQUENCE [LARGE SCALE GENOMIC DNA]</scope>
    <source>
        <strain evidence="3">PF1309</strain>
    </source>
</reference>
<evidence type="ECO:0000313" key="3">
    <source>
        <dbReference type="EMBL" id="PAV90602.1"/>
    </source>
</evidence>